<dbReference type="EMBL" id="AQQR01000003">
    <property type="protein sequence ID" value="OWU75039.1"/>
    <property type="molecule type" value="Genomic_DNA"/>
</dbReference>
<dbReference type="AlphaFoldDB" id="A0A225NLQ0"/>
<accession>A0A225NLQ0</accession>
<evidence type="ECO:0000313" key="2">
    <source>
        <dbReference type="Proteomes" id="UP000215377"/>
    </source>
</evidence>
<sequence length="216" mass="24824">MSVYLYTDNPERIDHYGRPSKWFMDYPSEYLDSLVQELKSVELMFQVEFGLQLFLTWGTLLGAIREGDLIPHDFDIDVAYVSRARSAAGVTRERKRIFDHFAGFDRIMPGHSPGRFMLRAVRSPSGRFDHGIEVFTGFVTGARFFGYPTLPGTLPSRAIRPFRQATLRGVPFAVPRQAERMLEQCIGADWRIPRLPKDHTDPAGRYACFVFLYPPR</sequence>
<keyword evidence="2" id="KW-1185">Reference proteome</keyword>
<dbReference type="Proteomes" id="UP000215377">
    <property type="component" value="Unassembled WGS sequence"/>
</dbReference>
<comment type="caution">
    <text evidence="1">The sequence shown here is derived from an EMBL/GenBank/DDBJ whole genome shotgun (WGS) entry which is preliminary data.</text>
</comment>
<reference evidence="1 2" key="1">
    <citation type="submission" date="2013-04" db="EMBL/GenBank/DDBJ databases">
        <title>Oceanicola sp. 22II1-22F33 Genome Sequencing.</title>
        <authorList>
            <person name="Lai Q."/>
            <person name="Li G."/>
            <person name="Shao Z."/>
        </authorList>
    </citation>
    <scope>NUCLEOTIDE SEQUENCE [LARGE SCALE GENOMIC DNA]</scope>
    <source>
        <strain evidence="1 2">22II1-22F33</strain>
    </source>
</reference>
<proteinExistence type="predicted"/>
<dbReference type="PANTHER" id="PTHR43404">
    <property type="entry name" value="LIPOPOLYSACCHARIDE CHOLINEPHOSPHOTRANSFERASE LICD"/>
    <property type="match status" value="1"/>
</dbReference>
<name>A0A225NLQ0_9RHOB</name>
<dbReference type="GO" id="GO:0009100">
    <property type="term" value="P:glycoprotein metabolic process"/>
    <property type="evidence" value="ECO:0007669"/>
    <property type="project" value="UniProtKB-ARBA"/>
</dbReference>
<dbReference type="PANTHER" id="PTHR43404:SF1">
    <property type="entry name" value="MNN4P"/>
    <property type="match status" value="1"/>
</dbReference>
<evidence type="ECO:0000313" key="1">
    <source>
        <dbReference type="EMBL" id="OWU75039.1"/>
    </source>
</evidence>
<dbReference type="InterPro" id="IPR052942">
    <property type="entry name" value="LPS_cholinephosphotransferase"/>
</dbReference>
<protein>
    <recommendedName>
        <fullName evidence="3">LicD family protein</fullName>
    </recommendedName>
</protein>
<organism evidence="1 2">
    <name type="scientific">Marinibacterium profundimaris</name>
    <dbReference type="NCBI Taxonomy" id="1679460"/>
    <lineage>
        <taxon>Bacteria</taxon>
        <taxon>Pseudomonadati</taxon>
        <taxon>Pseudomonadota</taxon>
        <taxon>Alphaproteobacteria</taxon>
        <taxon>Rhodobacterales</taxon>
        <taxon>Paracoccaceae</taxon>
        <taxon>Marinibacterium</taxon>
    </lineage>
</organism>
<gene>
    <name evidence="1" type="ORF">ATO3_10920</name>
</gene>
<evidence type="ECO:0008006" key="3">
    <source>
        <dbReference type="Google" id="ProtNLM"/>
    </source>
</evidence>